<dbReference type="InterPro" id="IPR013137">
    <property type="entry name" value="Znf_TFIIB"/>
</dbReference>
<sequence length="693" mass="77392">MSGVQCNKCGSTNIDTDSPCGNVVCIACGNVLDESNIVQEVQFIQDARGASRAVGTLVSFEDGMSYGLGHGFGSGRESRAITIQNARRNIENLASRLQLKPPAVENALNYYKLALSKHLTKGRKNAHVIAACVYMVCRRDGTSHMLLDLSDVLKINVYELGKTYLKLSTELHINTPAIDPVLYIARFARQLQFGEKENEVAVTATKLVRRMKSDWIHFGRRPSGLCGAALLVAARLHNFNRTIDDIIKVVKVCQATVRKRLTEFGDTPSGKLSIEDFMTVDLSEEQDPPCFKNARRKLRELEDEGKLKELESQVTEFQKQIEKILENTRKRSVYAKYTELGDTDDSSQASASSSRNVDMLIAENTLDSIKDVIGQDESEVNNLVPLLAQEGESVTECVTSTDDEYNRKGLMPTLEGIGLGSKSTGNEPVASTPSANADNSLDLTGIDDTELDRYFMKPSEYLKKDEVWHKFNADYLEELREREERKALEEEENAKKPPKKKRTVKKRDPIQANSAGEAMSKVFQQKRISHKLNYDILKSLTPGNCLDDLVEPEPETDSKAESNPPSVKSVRIRPKVKPALSSVHLNIKKGMSDIIGSSRRKTMSTLPDSLNTSEEPPLKKAKISESAELDRNTEKNAIDIDNLITKNHVPVAVEEDDEEEDESEEEYGFSKEDGPGDDGFDYDKFIEDQIYYD</sequence>
<dbReference type="SUPFAM" id="SSF57783">
    <property type="entry name" value="Zinc beta-ribbon"/>
    <property type="match status" value="1"/>
</dbReference>
<dbReference type="Pfam" id="PF08271">
    <property type="entry name" value="Zn_Ribbon_TF"/>
    <property type="match status" value="1"/>
</dbReference>
<evidence type="ECO:0000256" key="4">
    <source>
        <dbReference type="ARBA" id="ARBA00022771"/>
    </source>
</evidence>
<dbReference type="InterPro" id="IPR011665">
    <property type="entry name" value="BRF1_TBP-bd_dom"/>
</dbReference>
<dbReference type="PANTHER" id="PTHR11618">
    <property type="entry name" value="TRANSCRIPTION INITIATION FACTOR IIB-RELATED"/>
    <property type="match status" value="1"/>
</dbReference>
<dbReference type="Gene3D" id="1.20.5.650">
    <property type="entry name" value="Single helix bin"/>
    <property type="match status" value="1"/>
</dbReference>
<keyword evidence="7" id="KW-0010">Activator</keyword>
<dbReference type="PANTHER" id="PTHR11618:SF4">
    <property type="entry name" value="TRANSCRIPTION FACTOR IIIB 90 KDA SUBUNIT"/>
    <property type="match status" value="1"/>
</dbReference>
<feature type="region of interest" description="Disordered" evidence="13">
    <location>
        <begin position="547"/>
        <end position="573"/>
    </location>
</feature>
<feature type="domain" description="TFIIB-type" evidence="14">
    <location>
        <begin position="2"/>
        <end position="33"/>
    </location>
</feature>
<feature type="region of interest" description="Disordered" evidence="13">
    <location>
        <begin position="591"/>
        <end position="683"/>
    </location>
</feature>
<keyword evidence="6" id="KW-0805">Transcription regulation</keyword>
<comment type="caution">
    <text evidence="15">The sequence shown here is derived from an EMBL/GenBank/DDBJ whole genome shotgun (WGS) entry which is preliminary data.</text>
</comment>
<dbReference type="PRINTS" id="PR00685">
    <property type="entry name" value="TIFACTORIIB"/>
</dbReference>
<evidence type="ECO:0000256" key="5">
    <source>
        <dbReference type="ARBA" id="ARBA00022833"/>
    </source>
</evidence>
<feature type="compositionally biased region" description="Polar residues" evidence="13">
    <location>
        <begin position="603"/>
        <end position="614"/>
    </location>
</feature>
<evidence type="ECO:0000256" key="3">
    <source>
        <dbReference type="ARBA" id="ARBA00022723"/>
    </source>
</evidence>
<evidence type="ECO:0000313" key="16">
    <source>
        <dbReference type="Proteomes" id="UP001497382"/>
    </source>
</evidence>
<keyword evidence="5" id="KW-0862">Zinc</keyword>
<evidence type="ECO:0000256" key="7">
    <source>
        <dbReference type="ARBA" id="ARBA00023159"/>
    </source>
</evidence>
<dbReference type="FunFam" id="1.10.472.10:FF:000002">
    <property type="entry name" value="Transcription factor IIIB 90 kDa subunit"/>
    <property type="match status" value="1"/>
</dbReference>
<feature type="coiled-coil region" evidence="12">
    <location>
        <begin position="291"/>
        <end position="327"/>
    </location>
</feature>
<dbReference type="GO" id="GO:0001006">
    <property type="term" value="F:RNA polymerase III type 3 promoter sequence-specific DNA binding"/>
    <property type="evidence" value="ECO:0007669"/>
    <property type="project" value="TreeGrafter"/>
</dbReference>
<dbReference type="GO" id="GO:0000126">
    <property type="term" value="C:transcription factor TFIIIB complex"/>
    <property type="evidence" value="ECO:0007669"/>
    <property type="project" value="TreeGrafter"/>
</dbReference>
<keyword evidence="9" id="KW-0539">Nucleus</keyword>
<keyword evidence="12" id="KW-0175">Coiled coil</keyword>
<dbReference type="InterPro" id="IPR013150">
    <property type="entry name" value="TFIIB_cyclin"/>
</dbReference>
<dbReference type="InterPro" id="IPR036915">
    <property type="entry name" value="Cyclin-like_sf"/>
</dbReference>
<keyword evidence="16" id="KW-1185">Reference proteome</keyword>
<reference evidence="15 16" key="1">
    <citation type="submission" date="2024-04" db="EMBL/GenBank/DDBJ databases">
        <authorList>
            <person name="Rising A."/>
            <person name="Reimegard J."/>
            <person name="Sonavane S."/>
            <person name="Akerstrom W."/>
            <person name="Nylinder S."/>
            <person name="Hedman E."/>
            <person name="Kallberg Y."/>
        </authorList>
    </citation>
    <scope>NUCLEOTIDE SEQUENCE [LARGE SCALE GENOMIC DNA]</scope>
</reference>
<keyword evidence="8" id="KW-0804">Transcription</keyword>
<dbReference type="GO" id="GO:0070897">
    <property type="term" value="P:transcription preinitiation complex assembly"/>
    <property type="evidence" value="ECO:0007669"/>
    <property type="project" value="InterPro"/>
</dbReference>
<dbReference type="GO" id="GO:0005634">
    <property type="term" value="C:nucleus"/>
    <property type="evidence" value="ECO:0007669"/>
    <property type="project" value="UniProtKB-SubCell"/>
</dbReference>
<comment type="subcellular location">
    <subcellularLocation>
        <location evidence="1">Nucleus</location>
    </subcellularLocation>
</comment>
<dbReference type="InterPro" id="IPR013763">
    <property type="entry name" value="Cyclin-like_dom"/>
</dbReference>
<dbReference type="Gene3D" id="1.10.472.10">
    <property type="entry name" value="Cyclin-like"/>
    <property type="match status" value="2"/>
</dbReference>
<comment type="similarity">
    <text evidence="2">Belongs to the TFIIB family.</text>
</comment>
<feature type="compositionally biased region" description="Basic residues" evidence="13">
    <location>
        <begin position="496"/>
        <end position="505"/>
    </location>
</feature>
<dbReference type="SMART" id="SM00385">
    <property type="entry name" value="CYCLIN"/>
    <property type="match status" value="2"/>
</dbReference>
<dbReference type="GO" id="GO:0008270">
    <property type="term" value="F:zinc ion binding"/>
    <property type="evidence" value="ECO:0007669"/>
    <property type="project" value="UniProtKB-KW"/>
</dbReference>
<dbReference type="CDD" id="cd20554">
    <property type="entry name" value="CYCLIN_TFIIIB90_rpt2"/>
    <property type="match status" value="1"/>
</dbReference>
<dbReference type="GO" id="GO:0097550">
    <property type="term" value="C:transcription preinitiation complex"/>
    <property type="evidence" value="ECO:0007669"/>
    <property type="project" value="TreeGrafter"/>
</dbReference>
<organism evidence="15 16">
    <name type="scientific">Larinioides sclopetarius</name>
    <dbReference type="NCBI Taxonomy" id="280406"/>
    <lineage>
        <taxon>Eukaryota</taxon>
        <taxon>Metazoa</taxon>
        <taxon>Ecdysozoa</taxon>
        <taxon>Arthropoda</taxon>
        <taxon>Chelicerata</taxon>
        <taxon>Arachnida</taxon>
        <taxon>Araneae</taxon>
        <taxon>Araneomorphae</taxon>
        <taxon>Entelegynae</taxon>
        <taxon>Araneoidea</taxon>
        <taxon>Araneidae</taxon>
        <taxon>Larinioides</taxon>
    </lineage>
</organism>
<feature type="compositionally biased region" description="Polar residues" evidence="13">
    <location>
        <begin position="421"/>
        <end position="442"/>
    </location>
</feature>
<feature type="compositionally biased region" description="Acidic residues" evidence="13">
    <location>
        <begin position="653"/>
        <end position="667"/>
    </location>
</feature>
<evidence type="ECO:0000256" key="11">
    <source>
        <dbReference type="PROSITE-ProRule" id="PRU00469"/>
    </source>
</evidence>
<accession>A0AAV1Z5Y2</accession>
<keyword evidence="4 11" id="KW-0863">Zinc-finger</keyword>
<name>A0AAV1Z5Y2_9ARAC</name>
<dbReference type="Pfam" id="PF07741">
    <property type="entry name" value="BRF1"/>
    <property type="match status" value="1"/>
</dbReference>
<evidence type="ECO:0000259" key="14">
    <source>
        <dbReference type="PROSITE" id="PS51134"/>
    </source>
</evidence>
<evidence type="ECO:0000256" key="1">
    <source>
        <dbReference type="ARBA" id="ARBA00004123"/>
    </source>
</evidence>
<dbReference type="SUPFAM" id="SSF47954">
    <property type="entry name" value="Cyclin-like"/>
    <property type="match status" value="2"/>
</dbReference>
<evidence type="ECO:0000256" key="12">
    <source>
        <dbReference type="SAM" id="Coils"/>
    </source>
</evidence>
<proteinExistence type="inferred from homology"/>
<feature type="region of interest" description="Disordered" evidence="13">
    <location>
        <begin position="485"/>
        <end position="518"/>
    </location>
</feature>
<dbReference type="CDD" id="cd20553">
    <property type="entry name" value="CYCLIN_TFIIIB90_rpt1"/>
    <property type="match status" value="1"/>
</dbReference>
<dbReference type="AlphaFoldDB" id="A0AAV1Z5Y2"/>
<feature type="region of interest" description="Disordered" evidence="13">
    <location>
        <begin position="416"/>
        <end position="443"/>
    </location>
</feature>
<feature type="compositionally biased region" description="Basic and acidic residues" evidence="13">
    <location>
        <begin position="616"/>
        <end position="638"/>
    </location>
</feature>
<dbReference type="GO" id="GO:0017025">
    <property type="term" value="F:TBP-class protein binding"/>
    <property type="evidence" value="ECO:0007669"/>
    <property type="project" value="InterPro"/>
</dbReference>
<evidence type="ECO:0000313" key="15">
    <source>
        <dbReference type="EMBL" id="CAL1266801.1"/>
    </source>
</evidence>
<evidence type="ECO:0000256" key="10">
    <source>
        <dbReference type="ARBA" id="ARBA00031009"/>
    </source>
</evidence>
<evidence type="ECO:0000256" key="8">
    <source>
        <dbReference type="ARBA" id="ARBA00023163"/>
    </source>
</evidence>
<gene>
    <name evidence="15" type="ORF">LARSCL_LOCUS3284</name>
</gene>
<evidence type="ECO:0000256" key="9">
    <source>
        <dbReference type="ARBA" id="ARBA00023242"/>
    </source>
</evidence>
<evidence type="ECO:0000256" key="6">
    <source>
        <dbReference type="ARBA" id="ARBA00023015"/>
    </source>
</evidence>
<dbReference type="GO" id="GO:0000995">
    <property type="term" value="F:RNA polymerase III general transcription initiation factor activity"/>
    <property type="evidence" value="ECO:0007669"/>
    <property type="project" value="TreeGrafter"/>
</dbReference>
<keyword evidence="3" id="KW-0479">Metal-binding</keyword>
<dbReference type="Pfam" id="PF00382">
    <property type="entry name" value="TFIIB"/>
    <property type="match status" value="2"/>
</dbReference>
<dbReference type="PROSITE" id="PS51134">
    <property type="entry name" value="ZF_TFIIB"/>
    <property type="match status" value="1"/>
</dbReference>
<dbReference type="Proteomes" id="UP001497382">
    <property type="component" value="Unassembled WGS sequence"/>
</dbReference>
<dbReference type="InterPro" id="IPR000812">
    <property type="entry name" value="TFIIB"/>
</dbReference>
<dbReference type="EMBL" id="CAXIEN010000024">
    <property type="protein sequence ID" value="CAL1266801.1"/>
    <property type="molecule type" value="Genomic_DNA"/>
</dbReference>
<evidence type="ECO:0000256" key="2">
    <source>
        <dbReference type="ARBA" id="ARBA00010857"/>
    </source>
</evidence>
<protein>
    <recommendedName>
        <fullName evidence="10">B-related factor 1</fullName>
    </recommendedName>
</protein>
<dbReference type="FunFam" id="1.10.472.10:FF:000007">
    <property type="entry name" value="Transcription factor IIIB 90 kDa subunit"/>
    <property type="match status" value="1"/>
</dbReference>
<evidence type="ECO:0000256" key="13">
    <source>
        <dbReference type="SAM" id="MobiDB-lite"/>
    </source>
</evidence>